<feature type="transmembrane region" description="Helical" evidence="7">
    <location>
        <begin position="80"/>
        <end position="99"/>
    </location>
</feature>
<dbReference type="Pfam" id="PF07281">
    <property type="entry name" value="INSIG"/>
    <property type="match status" value="1"/>
</dbReference>
<keyword evidence="9" id="KW-1185">Reference proteome</keyword>
<keyword evidence="6 7" id="KW-0472">Membrane</keyword>
<dbReference type="GO" id="GO:0005789">
    <property type="term" value="C:endoplasmic reticulum membrane"/>
    <property type="evidence" value="ECO:0007669"/>
    <property type="project" value="UniProtKB-SubCell"/>
</dbReference>
<protein>
    <submittedName>
        <fullName evidence="8">Uncharacterized protein</fullName>
    </submittedName>
</protein>
<dbReference type="EMBL" id="CDMY01000261">
    <property type="protein sequence ID" value="CEL98020.1"/>
    <property type="molecule type" value="Genomic_DNA"/>
</dbReference>
<comment type="subcellular location">
    <subcellularLocation>
        <location evidence="1">Endoplasmic reticulum membrane</location>
        <topology evidence="1">Multi-pass membrane protein</topology>
    </subcellularLocation>
</comment>
<keyword evidence="4" id="KW-0256">Endoplasmic reticulum</keyword>
<accession>A0A0G4EKP3</accession>
<name>A0A0G4EKP3_VITBC</name>
<dbReference type="VEuPathDB" id="CryptoDB:Vbra_7797"/>
<dbReference type="PANTHER" id="PTHR36774">
    <property type="entry name" value="INSULIN-INDUCED PROTEIN"/>
    <property type="match status" value="1"/>
</dbReference>
<proteinExistence type="inferred from homology"/>
<evidence type="ECO:0000256" key="4">
    <source>
        <dbReference type="ARBA" id="ARBA00022824"/>
    </source>
</evidence>
<dbReference type="InterPro" id="IPR025929">
    <property type="entry name" value="INSIG_fam"/>
</dbReference>
<keyword evidence="5 7" id="KW-1133">Transmembrane helix</keyword>
<evidence type="ECO:0000313" key="9">
    <source>
        <dbReference type="Proteomes" id="UP000041254"/>
    </source>
</evidence>
<feature type="transmembrane region" description="Helical" evidence="7">
    <location>
        <begin position="161"/>
        <end position="182"/>
    </location>
</feature>
<dbReference type="AlphaFoldDB" id="A0A0G4EKP3"/>
<dbReference type="OrthoDB" id="205546at2759"/>
<evidence type="ECO:0000256" key="7">
    <source>
        <dbReference type="SAM" id="Phobius"/>
    </source>
</evidence>
<evidence type="ECO:0000256" key="6">
    <source>
        <dbReference type="ARBA" id="ARBA00023136"/>
    </source>
</evidence>
<evidence type="ECO:0000313" key="8">
    <source>
        <dbReference type="EMBL" id="CEL98020.1"/>
    </source>
</evidence>
<evidence type="ECO:0000256" key="3">
    <source>
        <dbReference type="ARBA" id="ARBA00022692"/>
    </source>
</evidence>
<evidence type="ECO:0000256" key="5">
    <source>
        <dbReference type="ARBA" id="ARBA00022989"/>
    </source>
</evidence>
<keyword evidence="3 7" id="KW-0812">Transmembrane</keyword>
<evidence type="ECO:0000256" key="1">
    <source>
        <dbReference type="ARBA" id="ARBA00004477"/>
    </source>
</evidence>
<dbReference type="InParanoid" id="A0A0G4EKP3"/>
<dbReference type="STRING" id="1169540.A0A0G4EKP3"/>
<organism evidence="8 9">
    <name type="scientific">Vitrella brassicaformis (strain CCMP3155)</name>
    <dbReference type="NCBI Taxonomy" id="1169540"/>
    <lineage>
        <taxon>Eukaryota</taxon>
        <taxon>Sar</taxon>
        <taxon>Alveolata</taxon>
        <taxon>Colpodellida</taxon>
        <taxon>Vitrellaceae</taxon>
        <taxon>Vitrella</taxon>
    </lineage>
</organism>
<feature type="transmembrane region" description="Helical" evidence="7">
    <location>
        <begin position="40"/>
        <end position="59"/>
    </location>
</feature>
<reference evidence="8 9" key="1">
    <citation type="submission" date="2014-11" db="EMBL/GenBank/DDBJ databases">
        <authorList>
            <person name="Zhu J."/>
            <person name="Qi W."/>
            <person name="Song R."/>
        </authorList>
    </citation>
    <scope>NUCLEOTIDE SEQUENCE [LARGE SCALE GENOMIC DNA]</scope>
</reference>
<dbReference type="OMA" id="SKKCGPY"/>
<gene>
    <name evidence="8" type="ORF">Vbra_7797</name>
</gene>
<sequence length="195" mass="20343">MASAGALLGSLSDALCHGRYEVLHYTPADLSFFGLSSARWVPPLFALAGVIIGTGLPLLDRWLFKTPAAQRTRSAVVGNVLLGIVWFAAVYLVSGVLSYYGVDSAVEAALLTPLAALSWAVFEATPAGLVMSFATAAGGPLIEVGLVNWTDLYAYSRPDVLGVPVWLPLVYFCGGPAVGNLGRAVAQKLGLMDGS</sequence>
<comment type="similarity">
    <text evidence="2">Belongs to the INSIG family.</text>
</comment>
<dbReference type="Proteomes" id="UP000041254">
    <property type="component" value="Unassembled WGS sequence"/>
</dbReference>
<evidence type="ECO:0000256" key="2">
    <source>
        <dbReference type="ARBA" id="ARBA00007475"/>
    </source>
</evidence>
<dbReference type="PANTHER" id="PTHR36774:SF1">
    <property type="entry name" value="INSULIN-INDUCED PROTEIN"/>
    <property type="match status" value="1"/>
</dbReference>